<dbReference type="SUPFAM" id="SSF53474">
    <property type="entry name" value="alpha/beta-Hydrolases"/>
    <property type="match status" value="1"/>
</dbReference>
<dbReference type="AlphaFoldDB" id="A0A2T9ZDJ4"/>
<dbReference type="PANTHER" id="PTHR23025:SF3">
    <property type="entry name" value="HORMONE-SENSITIVE LIPASE"/>
    <property type="match status" value="1"/>
</dbReference>
<feature type="region of interest" description="Disordered" evidence="1">
    <location>
        <begin position="656"/>
        <end position="677"/>
    </location>
</feature>
<name>A0A2T9ZDJ4_9FUNG</name>
<accession>A0A2T9ZDJ4</accession>
<feature type="compositionally biased region" description="Basic and acidic residues" evidence="1">
    <location>
        <begin position="440"/>
        <end position="451"/>
    </location>
</feature>
<feature type="compositionally biased region" description="Polar residues" evidence="1">
    <location>
        <begin position="656"/>
        <end position="665"/>
    </location>
</feature>
<dbReference type="InterPro" id="IPR013094">
    <property type="entry name" value="AB_hydrolase_3"/>
</dbReference>
<dbReference type="InterPro" id="IPR029058">
    <property type="entry name" value="AB_hydrolase_fold"/>
</dbReference>
<proteinExistence type="predicted"/>
<dbReference type="STRING" id="133381.A0A2T9ZDJ4"/>
<protein>
    <recommendedName>
        <fullName evidence="2">Alpha/beta hydrolase fold-3 domain-containing protein</fullName>
    </recommendedName>
</protein>
<feature type="region of interest" description="Disordered" evidence="1">
    <location>
        <begin position="549"/>
        <end position="628"/>
    </location>
</feature>
<feature type="domain" description="Alpha/beta hydrolase fold-3" evidence="2">
    <location>
        <begin position="188"/>
        <end position="308"/>
    </location>
</feature>
<feature type="region of interest" description="Disordered" evidence="1">
    <location>
        <begin position="390"/>
        <end position="453"/>
    </location>
</feature>
<keyword evidence="4" id="KW-1185">Reference proteome</keyword>
<feature type="compositionally biased region" description="Low complexity" evidence="1">
    <location>
        <begin position="758"/>
        <end position="768"/>
    </location>
</feature>
<dbReference type="Proteomes" id="UP000245609">
    <property type="component" value="Unassembled WGS sequence"/>
</dbReference>
<feature type="compositionally biased region" description="Polar residues" evidence="1">
    <location>
        <begin position="549"/>
        <end position="572"/>
    </location>
</feature>
<feature type="region of interest" description="Disordered" evidence="1">
    <location>
        <begin position="1018"/>
        <end position="1044"/>
    </location>
</feature>
<dbReference type="Gene3D" id="3.40.50.1820">
    <property type="entry name" value="alpha/beta hydrolase"/>
    <property type="match status" value="2"/>
</dbReference>
<evidence type="ECO:0000313" key="4">
    <source>
        <dbReference type="Proteomes" id="UP000245609"/>
    </source>
</evidence>
<dbReference type="GO" id="GO:0019433">
    <property type="term" value="P:triglyceride catabolic process"/>
    <property type="evidence" value="ECO:0007669"/>
    <property type="project" value="TreeGrafter"/>
</dbReference>
<feature type="compositionally biased region" description="Basic and acidic residues" evidence="1">
    <location>
        <begin position="589"/>
        <end position="611"/>
    </location>
</feature>
<reference evidence="3 4" key="1">
    <citation type="journal article" date="2018" name="MBio">
        <title>Comparative Genomics Reveals the Core Gene Toolbox for the Fungus-Insect Symbiosis.</title>
        <authorList>
            <person name="Wang Y."/>
            <person name="Stata M."/>
            <person name="Wang W."/>
            <person name="Stajich J.E."/>
            <person name="White M.M."/>
            <person name="Moncalvo J.M."/>
        </authorList>
    </citation>
    <scope>NUCLEOTIDE SEQUENCE [LARGE SCALE GENOMIC DNA]</scope>
    <source>
        <strain evidence="3 4">SC-DP-2</strain>
    </source>
</reference>
<dbReference type="EMBL" id="MBFS01000381">
    <property type="protein sequence ID" value="PVV02622.1"/>
    <property type="molecule type" value="Genomic_DNA"/>
</dbReference>
<dbReference type="GO" id="GO:0004771">
    <property type="term" value="F:sterol ester esterase activity"/>
    <property type="evidence" value="ECO:0007669"/>
    <property type="project" value="TreeGrafter"/>
</dbReference>
<feature type="region of interest" description="Disordered" evidence="1">
    <location>
        <begin position="758"/>
        <end position="782"/>
    </location>
</feature>
<gene>
    <name evidence="3" type="ORF">BB560_002921</name>
</gene>
<feature type="domain" description="Alpha/beta hydrolase fold-3" evidence="2">
    <location>
        <begin position="466"/>
        <end position="540"/>
    </location>
</feature>
<evidence type="ECO:0000313" key="3">
    <source>
        <dbReference type="EMBL" id="PVV02622.1"/>
    </source>
</evidence>
<dbReference type="GO" id="GO:0005829">
    <property type="term" value="C:cytosol"/>
    <property type="evidence" value="ECO:0007669"/>
    <property type="project" value="TreeGrafter"/>
</dbReference>
<comment type="caution">
    <text evidence="3">The sequence shown here is derived from an EMBL/GenBank/DDBJ whole genome shotgun (WGS) entry which is preliminary data.</text>
</comment>
<organism evidence="3 4">
    <name type="scientific">Smittium megazygosporum</name>
    <dbReference type="NCBI Taxonomy" id="133381"/>
    <lineage>
        <taxon>Eukaryota</taxon>
        <taxon>Fungi</taxon>
        <taxon>Fungi incertae sedis</taxon>
        <taxon>Zoopagomycota</taxon>
        <taxon>Kickxellomycotina</taxon>
        <taxon>Harpellomycetes</taxon>
        <taxon>Harpellales</taxon>
        <taxon>Legeriomycetaceae</taxon>
        <taxon>Smittium</taxon>
    </lineage>
</organism>
<evidence type="ECO:0000259" key="2">
    <source>
        <dbReference type="Pfam" id="PF07859"/>
    </source>
</evidence>
<evidence type="ECO:0000256" key="1">
    <source>
        <dbReference type="SAM" id="MobiDB-lite"/>
    </source>
</evidence>
<dbReference type="OrthoDB" id="5570009at2759"/>
<dbReference type="PANTHER" id="PTHR23025">
    <property type="entry name" value="TRIACYLGLYCEROL LIPASE"/>
    <property type="match status" value="1"/>
</dbReference>
<sequence length="1129" mass="125616">MDAGFWTAMFIKPKPVRHTLSIVFSLYYAMFPRKTEEKVRKFRSLITAEHMRLSWNKATDNPFLRLLRWSVTEKLTVRQTTFLPNMDGDFEFHGEICKKNLPTPWSYRWWFDYDPSLGLEPGFKSSEDRKMSSYMMLSPEYPKMIKSGANGKNTTDLSIFLSGVKPALCYIMYAHEKSQYSKCKKIILNYPGGGFIAMGPPSHDDYLTVWAKAVDAIVVSVDYGKSPEYPYPYAIDQCFHVYKSIVNTNGKCIGLDLDNNEKVEVVLVGDSAGGNVTAAVMLKILESKEPLPKPIGLVFIYGLFDFDIRAWMTSPEIDMLKGVTASSGKEATTNLKYMQSRILEPKDHLQYKSPLALDKENSAYESTVLSWNKDVKTISEAILLVKDNNEEKSTPNVNEPKNDLKSAFPPINNIPGYNKNPEKTSENAHLAPDSQFLGSKSDESTKGESSEKVQNFLSMSSRFTYFSDMVLTPEMMRAMAILYIGPNNSPDFSNDYYLSPVVAPEELLAQFPNTYFMCGEKDPLVDDTIILAGRIRDAKYNLKNKITKSTGNQASVPDTNVQNNLQTGNNQKLKSRFRNPSTSKSSSKNKKDTNSTKNRSSDSAKKSKKDTGAPGSSKYKPYIRPGRPDYIRELENQIIRESKFYNKNKSHFYISDSSNPTTAENSESEGHYNVPTGLKDKSQTIRLLQMTKFKDSNKDLPEGATSSPKKLIRKLSGIFLNNNQSQKDYYSDAGGYPNEKEEGVWDLTAKKPESVSFKKSSSVSSFKPNTNENDANMDETKSPYLSGTNTAEEIEDLSSTVIKVKILKGMSHGFMQMGSILPEAIATVKTIGGWIEELFDKEEQHISSYSRCGSVSSIHEKLYLNSPKKLTPMSYGQGPTAKIQETQLHIDPISKIAPIVGIENIASIVSSVSDKVKSTLSSSVNKVGGTKELIGSALFNNPSIKIMGAESNMQILNSPDGNGYIGYPEDTASCEDENLSSNNKAYLDKSVTSPGFETSNTPDLGDINNSLKDLSLSGDTKPFHFSQESSTKESSELDGETVDESDNKKVILYSDYGLQSYMKGSSPSPSSSPASSKNSWAVSSIIFHKKNEGSGTKNKVTVDKHGNAVVTSLEMLRDRESHLIENLRK</sequence>
<dbReference type="GO" id="GO:0004806">
    <property type="term" value="F:triacylglycerol lipase activity"/>
    <property type="evidence" value="ECO:0007669"/>
    <property type="project" value="TreeGrafter"/>
</dbReference>
<dbReference type="Pfam" id="PF07859">
    <property type="entry name" value="Abhydrolase_3"/>
    <property type="match status" value="2"/>
</dbReference>